<dbReference type="PIRSF" id="PIRSF016493">
    <property type="entry name" value="Glycyl_aminpptds"/>
    <property type="match status" value="1"/>
</dbReference>
<gene>
    <name evidence="2" type="ORF">L0668_18320</name>
</gene>
<sequence>MHKPKTNIHYQVSVKSLTGHLFAVKLCITNPDPLGQVLSLPAWIPGSYMIRDFAKNIVTLSAENSTGGMLRVDKLDKQTWRVTPSLETIYIYYDIYAYDLSVRGAYINDEYAFFNGTNMFLAVKGQTELPCSVELLKPNNLKLSHWQVATTMSSENPLSHKFGDYWANNYDQLVDHPVLIGEFDIVPFTTSGVEFELILAGGHQADIARIKKDLTQICQHQIEFFQDEAPISHYQFITLLTDNAFGGLEHISSTALMYSRKDLPSLYQQDKMTEGYQVFLSLCSHEFLHTWHVKRTKPEELFNTSLDKEQYTQQLWIYEGFTSYYDDLSLLRCGLISEQDYLKVMAQNLSRLLRNQGRFKQSITDSSFDAWTKFYKQDEGAINNIVSYYNKGAVLAMCLDLLIKQHSHNKHSLDDLMRFLWTNHGKLNIPTTINTVQEFISDHIDIDLSDFFDLALYTTKELPFTSLLEEFGVNVKLNPRDKLEDKGGIPTTEAFLFDFGAQIKDQDVGVIVLQVTESSAAFNAGLQVKDVIVALNNWQVSNANLKHIINNLTLDQRVDLVILRDKKLKTLSFTAQPVVLDNVYLEIMDEKKCASWLQ</sequence>
<name>A0ABS9DB76_9ALTE</name>
<dbReference type="EMBL" id="JAKGAS010000014">
    <property type="protein sequence ID" value="MCF2950080.1"/>
    <property type="molecule type" value="Genomic_DNA"/>
</dbReference>
<dbReference type="Pfam" id="PF05299">
    <property type="entry name" value="Peptidase_M61"/>
    <property type="match status" value="1"/>
</dbReference>
<reference evidence="2 3" key="1">
    <citation type="submission" date="2022-01" db="EMBL/GenBank/DDBJ databases">
        <title>Paraglaciecola sp. G1-23.</title>
        <authorList>
            <person name="Jin M.S."/>
            <person name="Han D.M."/>
            <person name="Kim H.M."/>
            <person name="Jeon C.O."/>
        </authorList>
    </citation>
    <scope>NUCLEOTIDE SEQUENCE [LARGE SCALE GENOMIC DNA]</scope>
    <source>
        <strain evidence="2 3">G1-23</strain>
    </source>
</reference>
<dbReference type="InterPro" id="IPR024191">
    <property type="entry name" value="Peptidase_M61"/>
</dbReference>
<dbReference type="Gene3D" id="2.30.42.10">
    <property type="match status" value="1"/>
</dbReference>
<dbReference type="SMART" id="SM00228">
    <property type="entry name" value="PDZ"/>
    <property type="match status" value="1"/>
</dbReference>
<evidence type="ECO:0000313" key="2">
    <source>
        <dbReference type="EMBL" id="MCF2950080.1"/>
    </source>
</evidence>
<feature type="domain" description="PDZ" evidence="1">
    <location>
        <begin position="497"/>
        <end position="566"/>
    </location>
</feature>
<dbReference type="InterPro" id="IPR040756">
    <property type="entry name" value="Peptidase_M61_N"/>
</dbReference>
<dbReference type="InterPro" id="IPR036034">
    <property type="entry name" value="PDZ_sf"/>
</dbReference>
<evidence type="ECO:0000259" key="1">
    <source>
        <dbReference type="SMART" id="SM00228"/>
    </source>
</evidence>
<dbReference type="Gene3D" id="1.10.390.10">
    <property type="entry name" value="Neutral Protease Domain 2"/>
    <property type="match status" value="1"/>
</dbReference>
<dbReference type="InterPro" id="IPR001478">
    <property type="entry name" value="PDZ"/>
</dbReference>
<dbReference type="RefSeq" id="WP_235314181.1">
    <property type="nucleotide sequence ID" value="NZ_JAKGAS010000014.1"/>
</dbReference>
<dbReference type="Pfam" id="PF13180">
    <property type="entry name" value="PDZ_2"/>
    <property type="match status" value="1"/>
</dbReference>
<protein>
    <submittedName>
        <fullName evidence="2">PDZ domain-containing protein</fullName>
    </submittedName>
</protein>
<organism evidence="2 3">
    <name type="scientific">Paraglaciecola algarum</name>
    <dbReference type="NCBI Taxonomy" id="3050085"/>
    <lineage>
        <taxon>Bacteria</taxon>
        <taxon>Pseudomonadati</taxon>
        <taxon>Pseudomonadota</taxon>
        <taxon>Gammaproteobacteria</taxon>
        <taxon>Alteromonadales</taxon>
        <taxon>Alteromonadaceae</taxon>
        <taxon>Paraglaciecola</taxon>
    </lineage>
</organism>
<dbReference type="SUPFAM" id="SSF55486">
    <property type="entry name" value="Metalloproteases ('zincins'), catalytic domain"/>
    <property type="match status" value="1"/>
</dbReference>
<dbReference type="Gene3D" id="2.60.40.3650">
    <property type="match status" value="1"/>
</dbReference>
<dbReference type="InterPro" id="IPR007963">
    <property type="entry name" value="Peptidase_M61_catalytic"/>
</dbReference>
<evidence type="ECO:0000313" key="3">
    <source>
        <dbReference type="Proteomes" id="UP001521137"/>
    </source>
</evidence>
<dbReference type="InterPro" id="IPR027268">
    <property type="entry name" value="Peptidase_M4/M1_CTD_sf"/>
</dbReference>
<accession>A0ABS9DB76</accession>
<keyword evidence="3" id="KW-1185">Reference proteome</keyword>
<comment type="caution">
    <text evidence="2">The sequence shown here is derived from an EMBL/GenBank/DDBJ whole genome shotgun (WGS) entry which is preliminary data.</text>
</comment>
<dbReference type="Pfam" id="PF17899">
    <property type="entry name" value="Peptidase_M61_N"/>
    <property type="match status" value="1"/>
</dbReference>
<dbReference type="SUPFAM" id="SSF50156">
    <property type="entry name" value="PDZ domain-like"/>
    <property type="match status" value="1"/>
</dbReference>
<proteinExistence type="predicted"/>
<dbReference type="Proteomes" id="UP001521137">
    <property type="component" value="Unassembled WGS sequence"/>
</dbReference>